<comment type="caution">
    <text evidence="2">The sequence shown here is derived from an EMBL/GenBank/DDBJ whole genome shotgun (WGS) entry which is preliminary data.</text>
</comment>
<dbReference type="EMBL" id="BAAARW010000006">
    <property type="protein sequence ID" value="GAA2410943.1"/>
    <property type="molecule type" value="Genomic_DNA"/>
</dbReference>
<dbReference type="RefSeq" id="WP_344588387.1">
    <property type="nucleotide sequence ID" value="NZ_BAAARW010000006.1"/>
</dbReference>
<reference evidence="2 3" key="1">
    <citation type="journal article" date="2019" name="Int. J. Syst. Evol. Microbiol.">
        <title>The Global Catalogue of Microorganisms (GCM) 10K type strain sequencing project: providing services to taxonomists for standard genome sequencing and annotation.</title>
        <authorList>
            <consortium name="The Broad Institute Genomics Platform"/>
            <consortium name="The Broad Institute Genome Sequencing Center for Infectious Disease"/>
            <person name="Wu L."/>
            <person name="Ma J."/>
        </authorList>
    </citation>
    <scope>NUCLEOTIDE SEQUENCE [LARGE SCALE GENOMIC DNA]</scope>
    <source>
        <strain evidence="2 3">JCM 3325</strain>
    </source>
</reference>
<dbReference type="InterPro" id="IPR012924">
    <property type="entry name" value="TfuA_core"/>
</dbReference>
<proteinExistence type="predicted"/>
<protein>
    <recommendedName>
        <fullName evidence="1">TfuA-like core domain-containing protein</fullName>
    </recommendedName>
</protein>
<evidence type="ECO:0000313" key="3">
    <source>
        <dbReference type="Proteomes" id="UP001501231"/>
    </source>
</evidence>
<sequence>MVDFRAVAAGCAHPGTRPVVFAGPTITAADIRAMVPDAVVVPPVAREHLHQARAAGFAIFLVLDGTFSHGFAVSPREVVDVVQDGALVLGASSMGAIRAAECWPAGMVGVGVVFRLYRHGILTTDDEVAVATDADRDHEAISCALVNVRFAVRRAVAAGLIDRSTEEAAVAAARRMHFSQRTWPAILRRTGIKGDYQGIAEFCRSVDVKREDALRALRRLGRVPDQVKDEVAARTAGPVLTPPVRYPGHHRYFDASAEAARADLVAWLFGSGRYQRYVWPLVIGEPEFANLPEDPQERPDALRASLAEVLARLLRAGGTLERRIWHELEFLDELDAELARWYATRRLARSGPPNAAVLRRVREEVAVAHGAPNWHTLTRHVDDGRIFGAIPMAWVTQACDAMARARAARLRNDQDA</sequence>
<feature type="domain" description="TfuA-like core" evidence="1">
    <location>
        <begin position="64"/>
        <end position="182"/>
    </location>
</feature>
<dbReference type="Proteomes" id="UP001501231">
    <property type="component" value="Unassembled WGS sequence"/>
</dbReference>
<keyword evidence="3" id="KW-1185">Reference proteome</keyword>
<evidence type="ECO:0000259" key="1">
    <source>
        <dbReference type="Pfam" id="PF07812"/>
    </source>
</evidence>
<name>A0ABN3IPX4_9ACTN</name>
<organism evidence="2 3">
    <name type="scientific">Actinomadura vinacea</name>
    <dbReference type="NCBI Taxonomy" id="115336"/>
    <lineage>
        <taxon>Bacteria</taxon>
        <taxon>Bacillati</taxon>
        <taxon>Actinomycetota</taxon>
        <taxon>Actinomycetes</taxon>
        <taxon>Streptosporangiales</taxon>
        <taxon>Thermomonosporaceae</taxon>
        <taxon>Actinomadura</taxon>
    </lineage>
</organism>
<dbReference type="Pfam" id="PF07812">
    <property type="entry name" value="TfuA"/>
    <property type="match status" value="1"/>
</dbReference>
<gene>
    <name evidence="2" type="ORF">GCM10010191_19940</name>
</gene>
<accession>A0ABN3IPX4</accession>
<evidence type="ECO:0000313" key="2">
    <source>
        <dbReference type="EMBL" id="GAA2410943.1"/>
    </source>
</evidence>